<keyword evidence="2 4" id="KW-0436">Ligase</keyword>
<keyword evidence="5" id="KW-1185">Reference proteome</keyword>
<comment type="similarity">
    <text evidence="1">Belongs to the ATP-dependent AMP-binding enzyme family.</text>
</comment>
<organism evidence="4 5">
    <name type="scientific">Desulfosporosinus youngiae DSM 17734</name>
    <dbReference type="NCBI Taxonomy" id="768710"/>
    <lineage>
        <taxon>Bacteria</taxon>
        <taxon>Bacillati</taxon>
        <taxon>Bacillota</taxon>
        <taxon>Clostridia</taxon>
        <taxon>Eubacteriales</taxon>
        <taxon>Desulfitobacteriaceae</taxon>
        <taxon>Desulfosporosinus</taxon>
    </lineage>
</organism>
<dbReference type="Gene3D" id="1.10.1200.10">
    <property type="entry name" value="ACP-like"/>
    <property type="match status" value="1"/>
</dbReference>
<dbReference type="GO" id="GO:0006631">
    <property type="term" value="P:fatty acid metabolic process"/>
    <property type="evidence" value="ECO:0007669"/>
    <property type="project" value="TreeGrafter"/>
</dbReference>
<dbReference type="InterPro" id="IPR000873">
    <property type="entry name" value="AMP-dep_synth/lig_dom"/>
</dbReference>
<evidence type="ECO:0000313" key="5">
    <source>
        <dbReference type="Proteomes" id="UP000005104"/>
    </source>
</evidence>
<dbReference type="InterPro" id="IPR042099">
    <property type="entry name" value="ANL_N_sf"/>
</dbReference>
<dbReference type="InterPro" id="IPR036736">
    <property type="entry name" value="ACP-like_sf"/>
</dbReference>
<name>H5XU20_9FIRM</name>
<feature type="domain" description="AMP-dependent synthetase/ligase" evidence="3">
    <location>
        <begin position="40"/>
        <end position="384"/>
    </location>
</feature>
<evidence type="ECO:0000256" key="1">
    <source>
        <dbReference type="ARBA" id="ARBA00006432"/>
    </source>
</evidence>
<dbReference type="SUPFAM" id="SSF47336">
    <property type="entry name" value="ACP-like"/>
    <property type="match status" value="1"/>
</dbReference>
<evidence type="ECO:0000313" key="4">
    <source>
        <dbReference type="EMBL" id="EHQ88978.1"/>
    </source>
</evidence>
<accession>H5XU20</accession>
<dbReference type="SUPFAM" id="SSF56801">
    <property type="entry name" value="Acetyl-CoA synthetase-like"/>
    <property type="match status" value="1"/>
</dbReference>
<dbReference type="PANTHER" id="PTHR43201:SF5">
    <property type="entry name" value="MEDIUM-CHAIN ACYL-COA LIGASE ACSF2, MITOCHONDRIAL"/>
    <property type="match status" value="1"/>
</dbReference>
<evidence type="ECO:0000256" key="2">
    <source>
        <dbReference type="ARBA" id="ARBA00022598"/>
    </source>
</evidence>
<evidence type="ECO:0000259" key="3">
    <source>
        <dbReference type="Pfam" id="PF00501"/>
    </source>
</evidence>
<dbReference type="PANTHER" id="PTHR43201">
    <property type="entry name" value="ACYL-COA SYNTHETASE"/>
    <property type="match status" value="1"/>
</dbReference>
<dbReference type="EMBL" id="CM001441">
    <property type="protein sequence ID" value="EHQ88978.1"/>
    <property type="molecule type" value="Genomic_DNA"/>
</dbReference>
<gene>
    <name evidence="4" type="ORF">DesyoDRAFT_1855</name>
</gene>
<dbReference type="Gene3D" id="3.40.50.12780">
    <property type="entry name" value="N-terminal domain of ligase-like"/>
    <property type="match status" value="1"/>
</dbReference>
<dbReference type="STRING" id="768710.DesyoDRAFT_1855"/>
<dbReference type="eggNOG" id="COG0318">
    <property type="taxonomic scope" value="Bacteria"/>
</dbReference>
<dbReference type="RefSeq" id="WP_007782091.1">
    <property type="nucleotide sequence ID" value="NZ_CM001441.1"/>
</dbReference>
<dbReference type="HOGENOM" id="CLU_430690_0_0_9"/>
<dbReference type="Pfam" id="PF00501">
    <property type="entry name" value="AMP-binding"/>
    <property type="match status" value="1"/>
</dbReference>
<sequence length="635" mass="69791">MEDAKGLLENITRLFSRITTFESYYNFLQSTYAGERFFEYFSGGEVEKYTYADIFRKVDSIASYLQQEFEGIPAGAWIGLNVENHPHWYSSLMAILKLGYNALLIDSKCSAEYRELVIKNSGAGGIITSSALRVPGIVSVSFAEILARNDQDLTAGFPGRPFADKVALCTSGTTGDPKVFVFHGKQIIAQIRSLVSIAHGSPILDLIVNTQNNRFSIFSPLHHTFGLAALLAYSTVGTAIILSEQETLSAFIATVNQGQAQAASSVPMVWDSLIRFAKGKYKSVSREVLRSILGETLKLCICGGAKADPEVVRIFNECGFTFCEGFGMTESGVLMLNTHDTKSGRLSGAVGNIENAYYRIKVKKEDGSLADSGLGELMADGDGLYVGRLQNGCEVPRDQGANEGYIETGDIVEIIESEMFVRGRIKDVIINASGENIYPDQLEGAFRFLSEQKIAYTILGLNESPVMVAVLPLDLSEQVEDVHAKIREANSKLALLQRLSGVYYTISPLPLTASLKVKKNYLRELLVNQRQDYILYPIGAKAVPEKPGAAVLPRIKADIKVFFAEYLDLEVKEIEDSALVVENLGVNSMVIAEAFVYFQDKYQVQLSDDFFLGEPLSIADIAKVICEAVERNRGN</sequence>
<dbReference type="GO" id="GO:0031956">
    <property type="term" value="F:medium-chain fatty acid-CoA ligase activity"/>
    <property type="evidence" value="ECO:0007669"/>
    <property type="project" value="TreeGrafter"/>
</dbReference>
<dbReference type="Proteomes" id="UP000005104">
    <property type="component" value="Chromosome"/>
</dbReference>
<reference evidence="4 5" key="1">
    <citation type="submission" date="2011-11" db="EMBL/GenBank/DDBJ databases">
        <title>The Noncontiguous Finished genome of Desulfosporosinus youngiae DSM 17734.</title>
        <authorList>
            <consortium name="US DOE Joint Genome Institute (JGI-PGF)"/>
            <person name="Lucas S."/>
            <person name="Han J."/>
            <person name="Lapidus A."/>
            <person name="Cheng J.-F."/>
            <person name="Goodwin L."/>
            <person name="Pitluck S."/>
            <person name="Peters L."/>
            <person name="Ovchinnikova G."/>
            <person name="Lu M."/>
            <person name="Land M.L."/>
            <person name="Hauser L."/>
            <person name="Pester M."/>
            <person name="Spring S."/>
            <person name="Ollivier B."/>
            <person name="Rattei T."/>
            <person name="Klenk H.-P."/>
            <person name="Wagner M."/>
            <person name="Loy A."/>
            <person name="Woyke T.J."/>
        </authorList>
    </citation>
    <scope>NUCLEOTIDE SEQUENCE [LARGE SCALE GENOMIC DNA]</scope>
    <source>
        <strain evidence="4 5">DSM 17734</strain>
    </source>
</reference>
<protein>
    <submittedName>
        <fullName evidence="4">Acyl-CoA synthetase (AMP-forming)/AMP-acid ligase II</fullName>
    </submittedName>
</protein>
<dbReference type="OrthoDB" id="9778383at2"/>
<proteinExistence type="inferred from homology"/>
<dbReference type="AlphaFoldDB" id="H5XU20"/>